<keyword evidence="2" id="KW-1185">Reference proteome</keyword>
<gene>
    <name evidence="1" type="ORF">TrRE_jg7881</name>
</gene>
<dbReference type="EMBL" id="BRXZ01001637">
    <property type="protein sequence ID" value="GMH75678.1"/>
    <property type="molecule type" value="Genomic_DNA"/>
</dbReference>
<protein>
    <submittedName>
        <fullName evidence="1">Uncharacterized protein</fullName>
    </submittedName>
</protein>
<name>A0A9W7EEC9_9STRA</name>
<proteinExistence type="predicted"/>
<evidence type="ECO:0000313" key="1">
    <source>
        <dbReference type="EMBL" id="GMH75678.1"/>
    </source>
</evidence>
<sequence length="79" mass="8679">MFFHPNALLPILGASYWAWSNIYEVSDLREYPIRIQYKLGGEETERVLKSALGGAGDAAGEAGKVVDKIKGMVNKVLPQ</sequence>
<comment type="caution">
    <text evidence="1">The sequence shown here is derived from an EMBL/GenBank/DDBJ whole genome shotgun (WGS) entry which is preliminary data.</text>
</comment>
<dbReference type="Proteomes" id="UP001165082">
    <property type="component" value="Unassembled WGS sequence"/>
</dbReference>
<organism evidence="1 2">
    <name type="scientific">Triparma retinervis</name>
    <dbReference type="NCBI Taxonomy" id="2557542"/>
    <lineage>
        <taxon>Eukaryota</taxon>
        <taxon>Sar</taxon>
        <taxon>Stramenopiles</taxon>
        <taxon>Ochrophyta</taxon>
        <taxon>Bolidophyceae</taxon>
        <taxon>Parmales</taxon>
        <taxon>Triparmaceae</taxon>
        <taxon>Triparma</taxon>
    </lineage>
</organism>
<accession>A0A9W7EEC9</accession>
<evidence type="ECO:0000313" key="2">
    <source>
        <dbReference type="Proteomes" id="UP001165082"/>
    </source>
</evidence>
<dbReference type="AlphaFoldDB" id="A0A9W7EEC9"/>
<reference evidence="1" key="1">
    <citation type="submission" date="2022-07" db="EMBL/GenBank/DDBJ databases">
        <title>Genome analysis of Parmales, a sister group of diatoms, reveals the evolutionary specialization of diatoms from phago-mixotrophs to photoautotrophs.</title>
        <authorList>
            <person name="Ban H."/>
            <person name="Sato S."/>
            <person name="Yoshikawa S."/>
            <person name="Kazumasa Y."/>
            <person name="Nakamura Y."/>
            <person name="Ichinomiya M."/>
            <person name="Saitoh K."/>
            <person name="Sato N."/>
            <person name="Blanc-Mathieu R."/>
            <person name="Endo H."/>
            <person name="Kuwata A."/>
            <person name="Ogata H."/>
        </authorList>
    </citation>
    <scope>NUCLEOTIDE SEQUENCE</scope>
</reference>